<feature type="compositionally biased region" description="Polar residues" evidence="1">
    <location>
        <begin position="49"/>
        <end position="60"/>
    </location>
</feature>
<feature type="region of interest" description="Disordered" evidence="1">
    <location>
        <begin position="22"/>
        <end position="68"/>
    </location>
</feature>
<feature type="compositionally biased region" description="Basic and acidic residues" evidence="1">
    <location>
        <begin position="147"/>
        <end position="157"/>
    </location>
</feature>
<feature type="compositionally biased region" description="Polar residues" evidence="1">
    <location>
        <begin position="189"/>
        <end position="198"/>
    </location>
</feature>
<feature type="region of interest" description="Disordered" evidence="1">
    <location>
        <begin position="184"/>
        <end position="208"/>
    </location>
</feature>
<feature type="compositionally biased region" description="Polar residues" evidence="1">
    <location>
        <begin position="137"/>
        <end position="146"/>
    </location>
</feature>
<dbReference type="AlphaFoldDB" id="H2ZJA5"/>
<protein>
    <submittedName>
        <fullName evidence="2">Uncharacterized protein</fullName>
    </submittedName>
</protein>
<dbReference type="Ensembl" id="ENSCSAVT00000017863.1">
    <property type="protein sequence ID" value="ENSCSAVP00000017671.1"/>
    <property type="gene ID" value="ENSCSAVG00000010404.1"/>
</dbReference>
<feature type="compositionally biased region" description="Polar residues" evidence="1">
    <location>
        <begin position="25"/>
        <end position="37"/>
    </location>
</feature>
<evidence type="ECO:0000313" key="3">
    <source>
        <dbReference type="Proteomes" id="UP000007875"/>
    </source>
</evidence>
<reference evidence="2" key="3">
    <citation type="submission" date="2025-09" db="UniProtKB">
        <authorList>
            <consortium name="Ensembl"/>
        </authorList>
    </citation>
    <scope>IDENTIFICATION</scope>
</reference>
<evidence type="ECO:0000313" key="2">
    <source>
        <dbReference type="Ensembl" id="ENSCSAVP00000017671.1"/>
    </source>
</evidence>
<reference evidence="3" key="1">
    <citation type="submission" date="2003-08" db="EMBL/GenBank/DDBJ databases">
        <authorList>
            <person name="Birren B."/>
            <person name="Nusbaum C."/>
            <person name="Abebe A."/>
            <person name="Abouelleil A."/>
            <person name="Adekoya E."/>
            <person name="Ait-zahra M."/>
            <person name="Allen N."/>
            <person name="Allen T."/>
            <person name="An P."/>
            <person name="Anderson M."/>
            <person name="Anderson S."/>
            <person name="Arachchi H."/>
            <person name="Armbruster J."/>
            <person name="Bachantsang P."/>
            <person name="Baldwin J."/>
            <person name="Barry A."/>
            <person name="Bayul T."/>
            <person name="Blitshsteyn B."/>
            <person name="Bloom T."/>
            <person name="Blye J."/>
            <person name="Boguslavskiy L."/>
            <person name="Borowsky M."/>
            <person name="Boukhgalter B."/>
            <person name="Brunache A."/>
            <person name="Butler J."/>
            <person name="Calixte N."/>
            <person name="Calvo S."/>
            <person name="Camarata J."/>
            <person name="Campo K."/>
            <person name="Chang J."/>
            <person name="Cheshatsang Y."/>
            <person name="Citroen M."/>
            <person name="Collymore A."/>
            <person name="Considine T."/>
            <person name="Cook A."/>
            <person name="Cooke P."/>
            <person name="Corum B."/>
            <person name="Cuomo C."/>
            <person name="David R."/>
            <person name="Dawoe T."/>
            <person name="Degray S."/>
            <person name="Dodge S."/>
            <person name="Dooley K."/>
            <person name="Dorje P."/>
            <person name="Dorjee K."/>
            <person name="Dorris L."/>
            <person name="Duffey N."/>
            <person name="Dupes A."/>
            <person name="Elkins T."/>
            <person name="Engels R."/>
            <person name="Erickson J."/>
            <person name="Farina A."/>
            <person name="Faro S."/>
            <person name="Ferreira P."/>
            <person name="Fischer H."/>
            <person name="Fitzgerald M."/>
            <person name="Foley K."/>
            <person name="Gage D."/>
            <person name="Galagan J."/>
            <person name="Gearin G."/>
            <person name="Gnerre S."/>
            <person name="Gnirke A."/>
            <person name="Goyette A."/>
            <person name="Graham J."/>
            <person name="Grandbois E."/>
            <person name="Gyaltsen K."/>
            <person name="Hafez N."/>
            <person name="Hagopian D."/>
            <person name="Hagos B."/>
            <person name="Hall J."/>
            <person name="Hatcher B."/>
            <person name="Heller A."/>
            <person name="Higgins H."/>
            <person name="Honan T."/>
            <person name="Horn A."/>
            <person name="Houde N."/>
            <person name="Hughes L."/>
            <person name="Hulme W."/>
            <person name="Husby E."/>
            <person name="Iliev I."/>
            <person name="Jaffe D."/>
            <person name="Jones C."/>
            <person name="Kamal M."/>
            <person name="Kamat A."/>
            <person name="Kamvysselis M."/>
            <person name="Karlsson E."/>
            <person name="Kells C."/>
            <person name="Kieu A."/>
            <person name="Kisner P."/>
            <person name="Kodira C."/>
            <person name="Kulbokas E."/>
            <person name="Labutti K."/>
            <person name="Lama D."/>
            <person name="Landers T."/>
            <person name="Leger J."/>
            <person name="Levine S."/>
            <person name="Lewis D."/>
            <person name="Lewis T."/>
            <person name="Lindblad-toh K."/>
            <person name="Liu X."/>
            <person name="Lokyitsang T."/>
            <person name="Lokyitsang Y."/>
            <person name="Lucien O."/>
            <person name="Lui A."/>
            <person name="Ma L.J."/>
            <person name="Mabbitt R."/>
            <person name="Macdonald J."/>
            <person name="Maclean C."/>
            <person name="Major J."/>
            <person name="Manning J."/>
            <person name="Marabella R."/>
            <person name="Maru K."/>
            <person name="Matthews C."/>
            <person name="Mauceli E."/>
            <person name="Mccarthy M."/>
            <person name="Mcdonough S."/>
            <person name="Mcghee T."/>
            <person name="Meldrim J."/>
            <person name="Meneus L."/>
            <person name="Mesirov J."/>
            <person name="Mihalev A."/>
            <person name="Mihova T."/>
            <person name="Mikkelsen T."/>
            <person name="Mlenga V."/>
            <person name="Moru K."/>
            <person name="Mozes J."/>
            <person name="Mulrain L."/>
            <person name="Munson G."/>
            <person name="Naylor J."/>
            <person name="Newes C."/>
            <person name="Nguyen C."/>
            <person name="Nguyen N."/>
            <person name="Nguyen T."/>
            <person name="Nicol R."/>
            <person name="Nielsen C."/>
            <person name="Nizzari M."/>
            <person name="Norbu C."/>
            <person name="Norbu N."/>
            <person name="O'donnell P."/>
            <person name="Okoawo O."/>
            <person name="O'leary S."/>
            <person name="Omotosho B."/>
            <person name="O'neill K."/>
            <person name="Osman S."/>
            <person name="Parker S."/>
            <person name="Perrin D."/>
            <person name="Phunkhang P."/>
            <person name="Piqani B."/>
            <person name="Purcell S."/>
            <person name="Rachupka T."/>
            <person name="Ramasamy U."/>
            <person name="Rameau R."/>
            <person name="Ray V."/>
            <person name="Raymond C."/>
            <person name="Retta R."/>
            <person name="Richardson S."/>
            <person name="Rise C."/>
            <person name="Rodriguez J."/>
            <person name="Rogers J."/>
            <person name="Rogov P."/>
            <person name="Rutman M."/>
            <person name="Schupbach R."/>
            <person name="Seaman C."/>
            <person name="Settipalli S."/>
            <person name="Sharpe T."/>
            <person name="Sheridan J."/>
            <person name="Sherpa N."/>
            <person name="Shi J."/>
            <person name="Smirnov S."/>
            <person name="Smith C."/>
            <person name="Sougnez C."/>
            <person name="Spencer B."/>
            <person name="Stalker J."/>
            <person name="Stange-thomann N."/>
            <person name="Stavropoulos S."/>
            <person name="Stetson K."/>
            <person name="Stone C."/>
            <person name="Stone S."/>
            <person name="Stubbs M."/>
            <person name="Talamas J."/>
            <person name="Tchuinga P."/>
            <person name="Tenzing P."/>
            <person name="Tesfaye S."/>
            <person name="Theodore J."/>
            <person name="Thoulutsang Y."/>
            <person name="Topham K."/>
            <person name="Towey S."/>
            <person name="Tsamla T."/>
            <person name="Tsomo N."/>
            <person name="Vallee D."/>
            <person name="Vassiliev H."/>
            <person name="Venkataraman V."/>
            <person name="Vinson J."/>
            <person name="Vo A."/>
            <person name="Wade C."/>
            <person name="Wang S."/>
            <person name="Wangchuk T."/>
            <person name="Wangdi T."/>
            <person name="Whittaker C."/>
            <person name="Wilkinson J."/>
            <person name="Wu Y."/>
            <person name="Wyman D."/>
            <person name="Yadav S."/>
            <person name="Yang S."/>
            <person name="Yang X."/>
            <person name="Yeager S."/>
            <person name="Yee E."/>
            <person name="Young G."/>
            <person name="Zainoun J."/>
            <person name="Zembeck L."/>
            <person name="Zimmer A."/>
            <person name="Zody M."/>
            <person name="Lander E."/>
        </authorList>
    </citation>
    <scope>NUCLEOTIDE SEQUENCE [LARGE SCALE GENOMIC DNA]</scope>
</reference>
<keyword evidence="3" id="KW-1185">Reference proteome</keyword>
<accession>H2ZJA5</accession>
<sequence>MQNNPAEVDDRCVLPGVAIPVGSAGITSVPQRNNNQGVRMHQSDPGRIQSHSDSSTQTSRRLNHSAEEKVIWRLRTRVHDVRTNSSPSPTSQVVAKPKKVALKVPVVTQSPGFGSQRRPLETTSPRFNQKRPPGPAYSSTSLTNLSEKCESSRREVEPSAQPPESHNALSKVVAVATAAPTHIRPTILDTKSNSSSQFPDDHNLLTAG</sequence>
<feature type="region of interest" description="Disordered" evidence="1">
    <location>
        <begin position="107"/>
        <end position="170"/>
    </location>
</feature>
<evidence type="ECO:0000256" key="1">
    <source>
        <dbReference type="SAM" id="MobiDB-lite"/>
    </source>
</evidence>
<proteinExistence type="predicted"/>
<organism evidence="2 3">
    <name type="scientific">Ciona savignyi</name>
    <name type="common">Pacific transparent sea squirt</name>
    <dbReference type="NCBI Taxonomy" id="51511"/>
    <lineage>
        <taxon>Eukaryota</taxon>
        <taxon>Metazoa</taxon>
        <taxon>Chordata</taxon>
        <taxon>Tunicata</taxon>
        <taxon>Ascidiacea</taxon>
        <taxon>Phlebobranchia</taxon>
        <taxon>Cionidae</taxon>
        <taxon>Ciona</taxon>
    </lineage>
</organism>
<name>H2ZJA5_CIOSA</name>
<feature type="compositionally biased region" description="Basic and acidic residues" evidence="1">
    <location>
        <begin position="199"/>
        <end position="208"/>
    </location>
</feature>
<reference evidence="2" key="2">
    <citation type="submission" date="2025-08" db="UniProtKB">
        <authorList>
            <consortium name="Ensembl"/>
        </authorList>
    </citation>
    <scope>IDENTIFICATION</scope>
</reference>
<dbReference type="Proteomes" id="UP000007875">
    <property type="component" value="Unassembled WGS sequence"/>
</dbReference>
<dbReference type="HOGENOM" id="CLU_1320488_0_0_1"/>